<dbReference type="AlphaFoldDB" id="A0A0B1ZJZ3"/>
<dbReference type="PANTHER" id="PTHR46268">
    <property type="entry name" value="STRESS RESPONSE PROTEIN NHAX"/>
    <property type="match status" value="1"/>
</dbReference>
<dbReference type="EMBL" id="JTDI01000007">
    <property type="protein sequence ID" value="KHK89501.1"/>
    <property type="molecule type" value="Genomic_DNA"/>
</dbReference>
<comment type="caution">
    <text evidence="3">The sequence shown here is derived from an EMBL/GenBank/DDBJ whole genome shotgun (WGS) entry which is preliminary data.</text>
</comment>
<dbReference type="InterPro" id="IPR006016">
    <property type="entry name" value="UspA"/>
</dbReference>
<sequence>MRSILVNADRKPGNDARIDTALDLARRFDGHVSVLVDTPVTRYIAMDPMGGSYVISDALEEARGEDDVAASEIEARMARDDVPFDVLRSEDDPVSALANAARLSDLVIVSRSGGLAGELALVSRAPVLALPDKTPLPTPVRRACIAWDGGEQAAAALRASVPLLQSCQMVKVVSVIEKPGGFPATDALRYLSRHGVHAEYEEHERRGSTEETLAIAVSQSHAELLVMGAYGKSRMREFLFGGVTAYFLDEANAPALLLAH</sequence>
<dbReference type="PRINTS" id="PR01438">
    <property type="entry name" value="UNVRSLSTRESS"/>
</dbReference>
<dbReference type="Proteomes" id="UP000031057">
    <property type="component" value="Unassembled WGS sequence"/>
</dbReference>
<dbReference type="PANTHER" id="PTHR46268:SF15">
    <property type="entry name" value="UNIVERSAL STRESS PROTEIN HP_0031"/>
    <property type="match status" value="1"/>
</dbReference>
<gene>
    <name evidence="3" type="ORF">LK12_20565</name>
</gene>
<dbReference type="Gene3D" id="3.40.50.12370">
    <property type="match status" value="1"/>
</dbReference>
<feature type="domain" description="UspA" evidence="2">
    <location>
        <begin position="194"/>
        <end position="257"/>
    </location>
</feature>
<accession>A0A0B1ZJZ3</accession>
<evidence type="ECO:0000256" key="1">
    <source>
        <dbReference type="ARBA" id="ARBA00008791"/>
    </source>
</evidence>
<organism evidence="3 4">
    <name type="scientific">Novosphingobium malaysiense</name>
    <dbReference type="NCBI Taxonomy" id="1348853"/>
    <lineage>
        <taxon>Bacteria</taxon>
        <taxon>Pseudomonadati</taxon>
        <taxon>Pseudomonadota</taxon>
        <taxon>Alphaproteobacteria</taxon>
        <taxon>Sphingomonadales</taxon>
        <taxon>Sphingomonadaceae</taxon>
        <taxon>Novosphingobium</taxon>
    </lineage>
</organism>
<proteinExistence type="inferred from homology"/>
<name>A0A0B1ZJZ3_9SPHN</name>
<dbReference type="InterPro" id="IPR006015">
    <property type="entry name" value="Universal_stress_UspA"/>
</dbReference>
<evidence type="ECO:0000259" key="2">
    <source>
        <dbReference type="Pfam" id="PF00582"/>
    </source>
</evidence>
<dbReference type="OrthoDB" id="9804721at2"/>
<comment type="similarity">
    <text evidence="1">Belongs to the universal stress protein A family.</text>
</comment>
<dbReference type="STRING" id="1348853.LK12_20565"/>
<evidence type="ECO:0000313" key="4">
    <source>
        <dbReference type="Proteomes" id="UP000031057"/>
    </source>
</evidence>
<keyword evidence="4" id="KW-1185">Reference proteome</keyword>
<dbReference type="RefSeq" id="WP_039288426.1">
    <property type="nucleotide sequence ID" value="NZ_JTDI01000007.1"/>
</dbReference>
<reference evidence="3 4" key="1">
    <citation type="submission" date="2014-10" db="EMBL/GenBank/DDBJ databases">
        <title>Genome sequence of Novosphingobium malaysiense MUSC 273(T).</title>
        <authorList>
            <person name="Lee L.-H."/>
        </authorList>
    </citation>
    <scope>NUCLEOTIDE SEQUENCE [LARGE SCALE GENOMIC DNA]</scope>
    <source>
        <strain evidence="3 4">MUSC 273</strain>
    </source>
</reference>
<evidence type="ECO:0000313" key="3">
    <source>
        <dbReference type="EMBL" id="KHK89501.1"/>
    </source>
</evidence>
<protein>
    <submittedName>
        <fullName evidence="3">Universal stress protein UspA</fullName>
    </submittedName>
</protein>
<dbReference type="SUPFAM" id="SSF52402">
    <property type="entry name" value="Adenine nucleotide alpha hydrolases-like"/>
    <property type="match status" value="2"/>
</dbReference>
<dbReference type="CDD" id="cd00293">
    <property type="entry name" value="USP-like"/>
    <property type="match status" value="1"/>
</dbReference>
<dbReference type="Pfam" id="PF00582">
    <property type="entry name" value="Usp"/>
    <property type="match status" value="1"/>
</dbReference>